<proteinExistence type="predicted"/>
<dbReference type="Proteomes" id="UP000693981">
    <property type="component" value="Unassembled WGS sequence"/>
</dbReference>
<gene>
    <name evidence="3" type="ORF">PHYBOEH_011310</name>
</gene>
<evidence type="ECO:0000256" key="2">
    <source>
        <dbReference type="SAM" id="MobiDB-lite"/>
    </source>
</evidence>
<organism evidence="3 4">
    <name type="scientific">Phytophthora boehmeriae</name>
    <dbReference type="NCBI Taxonomy" id="109152"/>
    <lineage>
        <taxon>Eukaryota</taxon>
        <taxon>Sar</taxon>
        <taxon>Stramenopiles</taxon>
        <taxon>Oomycota</taxon>
        <taxon>Peronosporomycetes</taxon>
        <taxon>Peronosporales</taxon>
        <taxon>Peronosporaceae</taxon>
        <taxon>Phytophthora</taxon>
    </lineage>
</organism>
<dbReference type="AlphaFoldDB" id="A0A8T1WXH4"/>
<feature type="compositionally biased region" description="Low complexity" evidence="2">
    <location>
        <begin position="7"/>
        <end position="22"/>
    </location>
</feature>
<reference evidence="3" key="1">
    <citation type="submission" date="2021-02" db="EMBL/GenBank/DDBJ databases">
        <authorList>
            <person name="Palmer J.M."/>
        </authorList>
    </citation>
    <scope>NUCLEOTIDE SEQUENCE</scope>
    <source>
        <strain evidence="3">SCRP23</strain>
    </source>
</reference>
<feature type="region of interest" description="Disordered" evidence="2">
    <location>
        <begin position="1"/>
        <end position="22"/>
    </location>
</feature>
<feature type="coiled-coil region" evidence="1">
    <location>
        <begin position="25"/>
        <end position="64"/>
    </location>
</feature>
<evidence type="ECO:0000313" key="4">
    <source>
        <dbReference type="Proteomes" id="UP000693981"/>
    </source>
</evidence>
<evidence type="ECO:0000256" key="1">
    <source>
        <dbReference type="SAM" id="Coils"/>
    </source>
</evidence>
<accession>A0A8T1WXH4</accession>
<comment type="caution">
    <text evidence="3">The sequence shown here is derived from an EMBL/GenBank/DDBJ whole genome shotgun (WGS) entry which is preliminary data.</text>
</comment>
<name>A0A8T1WXH4_9STRA</name>
<dbReference type="OrthoDB" id="74640at2759"/>
<dbReference type="EMBL" id="JAGDFL010000084">
    <property type="protein sequence ID" value="KAG7398315.1"/>
    <property type="molecule type" value="Genomic_DNA"/>
</dbReference>
<keyword evidence="4" id="KW-1185">Reference proteome</keyword>
<protein>
    <submittedName>
        <fullName evidence="3">Uncharacterized protein</fullName>
    </submittedName>
</protein>
<keyword evidence="1" id="KW-0175">Coiled coil</keyword>
<sequence>MTSGWHSAASSPPSLSSNRSISQDLLVMEKKRKAKEEAVKDLNSALLDETLAGLRAKAQQLQNDKWMYNDVQL</sequence>
<evidence type="ECO:0000313" key="3">
    <source>
        <dbReference type="EMBL" id="KAG7398315.1"/>
    </source>
</evidence>